<proteinExistence type="predicted"/>
<dbReference type="Proteomes" id="UP000738349">
    <property type="component" value="Unassembled WGS sequence"/>
</dbReference>
<feature type="region of interest" description="Disordered" evidence="1">
    <location>
        <begin position="36"/>
        <end position="61"/>
    </location>
</feature>
<evidence type="ECO:0000313" key="3">
    <source>
        <dbReference type="EMBL" id="KAH7171054.1"/>
    </source>
</evidence>
<evidence type="ECO:0000313" key="4">
    <source>
        <dbReference type="Proteomes" id="UP000738349"/>
    </source>
</evidence>
<keyword evidence="4" id="KW-1185">Reference proteome</keyword>
<feature type="compositionally biased region" description="Basic and acidic residues" evidence="1">
    <location>
        <begin position="36"/>
        <end position="51"/>
    </location>
</feature>
<dbReference type="EMBL" id="JAGMUV010000002">
    <property type="protein sequence ID" value="KAH7171054.1"/>
    <property type="molecule type" value="Genomic_DNA"/>
</dbReference>
<evidence type="ECO:0000256" key="2">
    <source>
        <dbReference type="SAM" id="SignalP"/>
    </source>
</evidence>
<accession>A0A9P9FRK6</accession>
<name>A0A9P9FRK6_9HYPO</name>
<gene>
    <name evidence="3" type="ORF">EDB81DRAFT_188943</name>
</gene>
<organism evidence="3 4">
    <name type="scientific">Dactylonectria macrodidyma</name>
    <dbReference type="NCBI Taxonomy" id="307937"/>
    <lineage>
        <taxon>Eukaryota</taxon>
        <taxon>Fungi</taxon>
        <taxon>Dikarya</taxon>
        <taxon>Ascomycota</taxon>
        <taxon>Pezizomycotina</taxon>
        <taxon>Sordariomycetes</taxon>
        <taxon>Hypocreomycetidae</taxon>
        <taxon>Hypocreales</taxon>
        <taxon>Nectriaceae</taxon>
        <taxon>Dactylonectria</taxon>
    </lineage>
</organism>
<reference evidence="3" key="1">
    <citation type="journal article" date="2021" name="Nat. Commun.">
        <title>Genetic determinants of endophytism in the Arabidopsis root mycobiome.</title>
        <authorList>
            <person name="Mesny F."/>
            <person name="Miyauchi S."/>
            <person name="Thiergart T."/>
            <person name="Pickel B."/>
            <person name="Atanasova L."/>
            <person name="Karlsson M."/>
            <person name="Huettel B."/>
            <person name="Barry K.W."/>
            <person name="Haridas S."/>
            <person name="Chen C."/>
            <person name="Bauer D."/>
            <person name="Andreopoulos W."/>
            <person name="Pangilinan J."/>
            <person name="LaButti K."/>
            <person name="Riley R."/>
            <person name="Lipzen A."/>
            <person name="Clum A."/>
            <person name="Drula E."/>
            <person name="Henrissat B."/>
            <person name="Kohler A."/>
            <person name="Grigoriev I.V."/>
            <person name="Martin F.M."/>
            <person name="Hacquard S."/>
        </authorList>
    </citation>
    <scope>NUCLEOTIDE SEQUENCE</scope>
    <source>
        <strain evidence="3">MPI-CAGE-AT-0147</strain>
    </source>
</reference>
<feature type="chain" id="PRO_5040194302" description="Secreted protein" evidence="2">
    <location>
        <begin position="22"/>
        <end position="173"/>
    </location>
</feature>
<feature type="signal peptide" evidence="2">
    <location>
        <begin position="1"/>
        <end position="21"/>
    </location>
</feature>
<evidence type="ECO:0008006" key="5">
    <source>
        <dbReference type="Google" id="ProtNLM"/>
    </source>
</evidence>
<dbReference type="AlphaFoldDB" id="A0A9P9FRK6"/>
<comment type="caution">
    <text evidence="3">The sequence shown here is derived from an EMBL/GenBank/DDBJ whole genome shotgun (WGS) entry which is preliminary data.</text>
</comment>
<evidence type="ECO:0000256" key="1">
    <source>
        <dbReference type="SAM" id="MobiDB-lite"/>
    </source>
</evidence>
<sequence>MSYHRNWAWSRLVLILVLVLAHVMEMDEAKGWRYERDEEKRENELRSDPRAKAGRRLSRRDGWRRQEGRSYVSLSVPGPGLPARCDLVAYRGATKGHGGTTRRRPSGAMSGSVGIAAVGPRKASVWSAGVARGEIGGPQSCSNDQPLRTRACLTVARVAICTDHAKYLGTYGT</sequence>
<keyword evidence="2" id="KW-0732">Signal</keyword>
<protein>
    <recommendedName>
        <fullName evidence="5">Secreted protein</fullName>
    </recommendedName>
</protein>